<sequence length="77" mass="8494">MRTAMSKAGLGTHELWLRYAHLGGEIGELELDAYLHHALYLSPRHRDCLARAANQLAPGSGVPCSRDLRPEEFPPDG</sequence>
<reference evidence="2" key="2">
    <citation type="submission" date="2020-09" db="EMBL/GenBank/DDBJ databases">
        <authorList>
            <person name="Sun Q."/>
            <person name="Zhou Y."/>
        </authorList>
    </citation>
    <scope>NUCLEOTIDE SEQUENCE</scope>
    <source>
        <strain evidence="2">CGMCC 1.12187</strain>
    </source>
</reference>
<evidence type="ECO:0000313" key="2">
    <source>
        <dbReference type="EMBL" id="GGG66839.1"/>
    </source>
</evidence>
<dbReference type="Proteomes" id="UP000638848">
    <property type="component" value="Unassembled WGS sequence"/>
</dbReference>
<protein>
    <submittedName>
        <fullName evidence="2">Uncharacterized protein</fullName>
    </submittedName>
</protein>
<feature type="compositionally biased region" description="Basic and acidic residues" evidence="1">
    <location>
        <begin position="66"/>
        <end position="77"/>
    </location>
</feature>
<name>A0A917H4K0_9MICC</name>
<gene>
    <name evidence="2" type="ORF">GCM10011374_33770</name>
</gene>
<evidence type="ECO:0000256" key="1">
    <source>
        <dbReference type="SAM" id="MobiDB-lite"/>
    </source>
</evidence>
<feature type="region of interest" description="Disordered" evidence="1">
    <location>
        <begin position="57"/>
        <end position="77"/>
    </location>
</feature>
<comment type="caution">
    <text evidence="2">The sequence shown here is derived from an EMBL/GenBank/DDBJ whole genome shotgun (WGS) entry which is preliminary data.</text>
</comment>
<reference evidence="2" key="1">
    <citation type="journal article" date="2014" name="Int. J. Syst. Evol. Microbiol.">
        <title>Complete genome sequence of Corynebacterium casei LMG S-19264T (=DSM 44701T), isolated from a smear-ripened cheese.</title>
        <authorList>
            <consortium name="US DOE Joint Genome Institute (JGI-PGF)"/>
            <person name="Walter F."/>
            <person name="Albersmeier A."/>
            <person name="Kalinowski J."/>
            <person name="Ruckert C."/>
        </authorList>
    </citation>
    <scope>NUCLEOTIDE SEQUENCE</scope>
    <source>
        <strain evidence="2">CGMCC 1.12187</strain>
    </source>
</reference>
<keyword evidence="3" id="KW-1185">Reference proteome</keyword>
<evidence type="ECO:0000313" key="3">
    <source>
        <dbReference type="Proteomes" id="UP000638848"/>
    </source>
</evidence>
<organism evidence="2 3">
    <name type="scientific">Kocuria dechangensis</name>
    <dbReference type="NCBI Taxonomy" id="1176249"/>
    <lineage>
        <taxon>Bacteria</taxon>
        <taxon>Bacillati</taxon>
        <taxon>Actinomycetota</taxon>
        <taxon>Actinomycetes</taxon>
        <taxon>Micrococcales</taxon>
        <taxon>Micrococcaceae</taxon>
        <taxon>Kocuria</taxon>
    </lineage>
</organism>
<accession>A0A917H4K0</accession>
<dbReference type="AlphaFoldDB" id="A0A917H4K0"/>
<dbReference type="EMBL" id="BMEQ01000025">
    <property type="protein sequence ID" value="GGG66839.1"/>
    <property type="molecule type" value="Genomic_DNA"/>
</dbReference>
<proteinExistence type="predicted"/>